<dbReference type="AlphaFoldDB" id="A0A3S5A6Z0"/>
<feature type="region of interest" description="Disordered" evidence="1">
    <location>
        <begin position="200"/>
        <end position="250"/>
    </location>
</feature>
<feature type="compositionally biased region" description="Basic and acidic residues" evidence="1">
    <location>
        <begin position="211"/>
        <end position="225"/>
    </location>
</feature>
<evidence type="ECO:0000313" key="3">
    <source>
        <dbReference type="Proteomes" id="UP000784294"/>
    </source>
</evidence>
<proteinExistence type="predicted"/>
<feature type="region of interest" description="Disordered" evidence="1">
    <location>
        <begin position="437"/>
        <end position="456"/>
    </location>
</feature>
<keyword evidence="3" id="KW-1185">Reference proteome</keyword>
<feature type="compositionally biased region" description="Low complexity" evidence="1">
    <location>
        <begin position="147"/>
        <end position="156"/>
    </location>
</feature>
<name>A0A3S5A6Z0_9PLAT</name>
<reference evidence="2" key="1">
    <citation type="submission" date="2018-11" db="EMBL/GenBank/DDBJ databases">
        <authorList>
            <consortium name="Pathogen Informatics"/>
        </authorList>
    </citation>
    <scope>NUCLEOTIDE SEQUENCE</scope>
</reference>
<evidence type="ECO:0000313" key="2">
    <source>
        <dbReference type="EMBL" id="VEL16589.1"/>
    </source>
</evidence>
<feature type="compositionally biased region" description="Basic residues" evidence="1">
    <location>
        <begin position="158"/>
        <end position="169"/>
    </location>
</feature>
<gene>
    <name evidence="2" type="ORF">PXEA_LOCUS10029</name>
</gene>
<protein>
    <submittedName>
        <fullName evidence="2">Uncharacterized protein</fullName>
    </submittedName>
</protein>
<feature type="compositionally biased region" description="Basic and acidic residues" evidence="1">
    <location>
        <begin position="447"/>
        <end position="456"/>
    </location>
</feature>
<comment type="caution">
    <text evidence="2">The sequence shown here is derived from an EMBL/GenBank/DDBJ whole genome shotgun (WGS) entry which is preliminary data.</text>
</comment>
<dbReference type="EMBL" id="CAAALY010029063">
    <property type="protein sequence ID" value="VEL16589.1"/>
    <property type="molecule type" value="Genomic_DNA"/>
</dbReference>
<feature type="region of interest" description="Disordered" evidence="1">
    <location>
        <begin position="147"/>
        <end position="171"/>
    </location>
</feature>
<accession>A0A3S5A6Z0</accession>
<sequence length="472" mass="48983">MVVPAGMGLSQDVATSKPGLIGFEASLSQALGESQVKGFTEPSHFTPVQLGKALGVDGSSADLFAPLHRATAVVVAAAASAAAAAAAATTSTTTKTTTMSTTTKTTTTVSKASSSLQDLVGLSIGRPDASVGSKFDGLSVLFAAASSPHHLQQDQQHQPHHSHQSHQHQQRLMFQSLGPLAESGNLDMSRSTSTPIQLEVTGSSLGLDSYQEQKETSEKIHKEHEEEQEEMEQQEEGQENEEAERRGARFMSEAVSSQSPLFRPAHLPASMSTILVPNKLLLSVSGLAGDSRRVSASPPPSALASPSAPLSASLASDVAGWSSHRSSGARSQAGLMLAQAPVSPIFACPGFEPTGRPAGGWLDDDASVATATATANVSEAQSLHEEITLPVTSTTTTPIMVVVGPSPAEEDAYRMDEDGGLSGDEACCQLGLANAADSDGVNLSSDSARRKQRDDAKVGSLVFPFSSHHKVA</sequence>
<dbReference type="Proteomes" id="UP000784294">
    <property type="component" value="Unassembled WGS sequence"/>
</dbReference>
<organism evidence="2 3">
    <name type="scientific">Protopolystoma xenopodis</name>
    <dbReference type="NCBI Taxonomy" id="117903"/>
    <lineage>
        <taxon>Eukaryota</taxon>
        <taxon>Metazoa</taxon>
        <taxon>Spiralia</taxon>
        <taxon>Lophotrochozoa</taxon>
        <taxon>Platyhelminthes</taxon>
        <taxon>Monogenea</taxon>
        <taxon>Polyopisthocotylea</taxon>
        <taxon>Polystomatidea</taxon>
        <taxon>Polystomatidae</taxon>
        <taxon>Protopolystoma</taxon>
    </lineage>
</organism>
<feature type="compositionally biased region" description="Acidic residues" evidence="1">
    <location>
        <begin position="226"/>
        <end position="242"/>
    </location>
</feature>
<evidence type="ECO:0000256" key="1">
    <source>
        <dbReference type="SAM" id="MobiDB-lite"/>
    </source>
</evidence>